<dbReference type="GeneID" id="6165091"/>
<dbReference type="STRING" id="444157.Tneu_0999"/>
<dbReference type="eggNOG" id="arCOG01439">
    <property type="taxonomic scope" value="Archaea"/>
</dbReference>
<keyword evidence="3" id="KW-1185">Reference proteome</keyword>
<dbReference type="AlphaFoldDB" id="B1YDR8"/>
<dbReference type="Proteomes" id="UP000001694">
    <property type="component" value="Chromosome"/>
</dbReference>
<evidence type="ECO:0000313" key="2">
    <source>
        <dbReference type="EMBL" id="ACB39931.1"/>
    </source>
</evidence>
<dbReference type="OrthoDB" id="373259at2157"/>
<gene>
    <name evidence="2" type="ordered locus">Tneu_0999</name>
</gene>
<dbReference type="RefSeq" id="WP_012350351.1">
    <property type="nucleotide sequence ID" value="NC_010525.1"/>
</dbReference>
<dbReference type="HOGENOM" id="CLU_093724_0_0_2"/>
<reference evidence="2" key="1">
    <citation type="submission" date="2008-03" db="EMBL/GenBank/DDBJ databases">
        <title>Complete sequence of Thermoproteus neutrophilus V24Sta.</title>
        <authorList>
            <consortium name="US DOE Joint Genome Institute"/>
            <person name="Copeland A."/>
            <person name="Lucas S."/>
            <person name="Lapidus A."/>
            <person name="Glavina del Rio T."/>
            <person name="Dalin E."/>
            <person name="Tice H."/>
            <person name="Bruce D."/>
            <person name="Goodwin L."/>
            <person name="Pitluck S."/>
            <person name="Sims D."/>
            <person name="Brettin T."/>
            <person name="Detter J.C."/>
            <person name="Han C."/>
            <person name="Kuske C.R."/>
            <person name="Schmutz J."/>
            <person name="Larimer F."/>
            <person name="Land M."/>
            <person name="Hauser L."/>
            <person name="Kyrpides N."/>
            <person name="Mikhailova N."/>
            <person name="Biddle J.F."/>
            <person name="Zhang Z."/>
            <person name="Fitz-Gibbon S.T."/>
            <person name="Lowe T.M."/>
            <person name="Saltikov C."/>
            <person name="House C.H."/>
            <person name="Richardson P."/>
        </authorList>
    </citation>
    <scope>NUCLEOTIDE SEQUENCE [LARGE SCALE GENOMIC DNA]</scope>
    <source>
        <strain evidence="2">V24Sta</strain>
    </source>
</reference>
<organism evidence="2 3">
    <name type="scientific">Pyrobaculum neutrophilum (strain DSM 2338 / JCM 9278 / NBRC 100436 / V24Sta)</name>
    <name type="common">Thermoproteus neutrophilus</name>
    <dbReference type="NCBI Taxonomy" id="444157"/>
    <lineage>
        <taxon>Archaea</taxon>
        <taxon>Thermoproteota</taxon>
        <taxon>Thermoprotei</taxon>
        <taxon>Thermoproteales</taxon>
        <taxon>Thermoproteaceae</taxon>
        <taxon>Pyrobaculum</taxon>
    </lineage>
</organism>
<dbReference type="InterPro" id="IPR019267">
    <property type="entry name" value="CRISPR-assoc_Cas6_C"/>
</dbReference>
<dbReference type="EMBL" id="CP001014">
    <property type="protein sequence ID" value="ACB39931.1"/>
    <property type="molecule type" value="Genomic_DNA"/>
</dbReference>
<feature type="domain" description="CRISPR-associated protein Cas6 C-terminal" evidence="1">
    <location>
        <begin position="108"/>
        <end position="233"/>
    </location>
</feature>
<sequence>MIFRVALRGYALDPLALAGWTPRLVHGLLASRGIKPLSIWPPIVQGRPVWGRPAAYPPGVQVEVVYVAREPPAEKPDIVALGRARVAVEDVAVRWFEPKDIGANRLVLETVTPVQFAVKTRERKRAKLAYIPEPLRVFKWLVITAYKLGLAEKLDVKFIRWVYEYVDLADLRCHRPSCVVKVKYDGRRSLYGFYGVAKYVVQDDRYMDKLSYYVSLANFLGLGKSRGVGLGAVQFGVAVGDSRGSHGKS</sequence>
<accession>B1YDR8</accession>
<dbReference type="KEGG" id="tne:Tneu_0999"/>
<evidence type="ECO:0000313" key="3">
    <source>
        <dbReference type="Proteomes" id="UP000001694"/>
    </source>
</evidence>
<proteinExistence type="predicted"/>
<evidence type="ECO:0000259" key="1">
    <source>
        <dbReference type="Pfam" id="PF10040"/>
    </source>
</evidence>
<name>B1YDR8_PYRNV</name>
<protein>
    <submittedName>
        <fullName evidence="2">CRISPR-associated protein Cas6</fullName>
    </submittedName>
</protein>
<dbReference type="Pfam" id="PF10040">
    <property type="entry name" value="CRISPR_Cas6"/>
    <property type="match status" value="1"/>
</dbReference>
<dbReference type="Gene3D" id="3.30.70.1900">
    <property type="match status" value="1"/>
</dbReference>